<dbReference type="InterPro" id="IPR019734">
    <property type="entry name" value="TPR_rpt"/>
</dbReference>
<dbReference type="SUPFAM" id="SSF48452">
    <property type="entry name" value="TPR-like"/>
    <property type="match status" value="1"/>
</dbReference>
<dbReference type="RefSeq" id="WP_207598755.1">
    <property type="nucleotide sequence ID" value="NZ_JAFNJU010000002.1"/>
</dbReference>
<reference evidence="2" key="1">
    <citation type="submission" date="2021-03" db="EMBL/GenBank/DDBJ databases">
        <title>Proteiniclasticum marinus sp. nov., isolated from tidal flat sediment.</title>
        <authorList>
            <person name="Namirimu T."/>
            <person name="Yang J.-A."/>
            <person name="Yang S.-H."/>
            <person name="Kim Y.-J."/>
            <person name="Kwon K.K."/>
        </authorList>
    </citation>
    <scope>NUCLEOTIDE SEQUENCE</scope>
    <source>
        <strain evidence="2">SCR006</strain>
    </source>
</reference>
<dbReference type="SMART" id="SM00028">
    <property type="entry name" value="TPR"/>
    <property type="match status" value="2"/>
</dbReference>
<dbReference type="CDD" id="cd00093">
    <property type="entry name" value="HTH_XRE"/>
    <property type="match status" value="1"/>
</dbReference>
<evidence type="ECO:0000313" key="3">
    <source>
        <dbReference type="Proteomes" id="UP000664218"/>
    </source>
</evidence>
<accession>A0A939KIQ8</accession>
<dbReference type="PROSITE" id="PS50943">
    <property type="entry name" value="HTH_CROC1"/>
    <property type="match status" value="1"/>
</dbReference>
<sequence length="417" mass="48355">MEILSTGEKIRRARIQKGMTLKALCGSEISVSKMSTIENDKVTAEEWVLDLVAKRLGIEKESLKKDIIQEVNDELKKLSENMFSKNYAKEIKGLIEVTEQNGLVMQTFQARIQLINHYIEKGKIEELNVEISHLYRTYINIVNAETQYLYCMTMAKYLHATAEYENAMVFLNFLMSNYYTLPDSITKEDRLLIPYMTVACLVYMEKYEEAKKYLPFVDELLEITENDRIKGQIHLQYCLISTAEDGKENYDKISEYLKNYPEMHAKAKYFLAVKLLNSGDVEGSYREMAEAAKIFPQESLSDNVTLLLDAMTRFVEEGHYKEASKYVDMVVNAAIENQHPDAVEKAYYFKGRLLAENGNYDMAETYLSVSLDMLIKKGKTRELAKRYKDLAKVYYKMGKKEDSIRYFTMSIQTEGHI</sequence>
<feature type="domain" description="HTH cro/C1-type" evidence="1">
    <location>
        <begin position="10"/>
        <end position="63"/>
    </location>
</feature>
<dbReference type="Proteomes" id="UP000664218">
    <property type="component" value="Unassembled WGS sequence"/>
</dbReference>
<evidence type="ECO:0000259" key="1">
    <source>
        <dbReference type="PROSITE" id="PS50943"/>
    </source>
</evidence>
<name>A0A939KIQ8_9CLOT</name>
<keyword evidence="3" id="KW-1185">Reference proteome</keyword>
<proteinExistence type="predicted"/>
<comment type="caution">
    <text evidence="2">The sequence shown here is derived from an EMBL/GenBank/DDBJ whole genome shotgun (WGS) entry which is preliminary data.</text>
</comment>
<dbReference type="GO" id="GO:0003677">
    <property type="term" value="F:DNA binding"/>
    <property type="evidence" value="ECO:0007669"/>
    <property type="project" value="InterPro"/>
</dbReference>
<dbReference type="SUPFAM" id="SSF47413">
    <property type="entry name" value="lambda repressor-like DNA-binding domains"/>
    <property type="match status" value="1"/>
</dbReference>
<dbReference type="InterPro" id="IPR011990">
    <property type="entry name" value="TPR-like_helical_dom_sf"/>
</dbReference>
<dbReference type="AlphaFoldDB" id="A0A939KIQ8"/>
<evidence type="ECO:0000313" key="2">
    <source>
        <dbReference type="EMBL" id="MBO1264241.1"/>
    </source>
</evidence>
<gene>
    <name evidence="2" type="ORF">J3A84_04175</name>
</gene>
<organism evidence="2 3">
    <name type="scientific">Proteiniclasticum aestuarii</name>
    <dbReference type="NCBI Taxonomy" id="2817862"/>
    <lineage>
        <taxon>Bacteria</taxon>
        <taxon>Bacillati</taxon>
        <taxon>Bacillota</taxon>
        <taxon>Clostridia</taxon>
        <taxon>Eubacteriales</taxon>
        <taxon>Clostridiaceae</taxon>
        <taxon>Proteiniclasticum</taxon>
    </lineage>
</organism>
<dbReference type="InterPro" id="IPR010982">
    <property type="entry name" value="Lambda_DNA-bd_dom_sf"/>
</dbReference>
<dbReference type="InterPro" id="IPR001387">
    <property type="entry name" value="Cro/C1-type_HTH"/>
</dbReference>
<dbReference type="Gene3D" id="1.25.40.10">
    <property type="entry name" value="Tetratricopeptide repeat domain"/>
    <property type="match status" value="2"/>
</dbReference>
<protein>
    <recommendedName>
        <fullName evidence="1">HTH cro/C1-type domain-containing protein</fullName>
    </recommendedName>
</protein>
<dbReference type="EMBL" id="JAFNJU010000002">
    <property type="protein sequence ID" value="MBO1264241.1"/>
    <property type="molecule type" value="Genomic_DNA"/>
</dbReference>